<dbReference type="Gene3D" id="1.10.10.10">
    <property type="entry name" value="Winged helix-like DNA-binding domain superfamily/Winged helix DNA-binding domain"/>
    <property type="match status" value="1"/>
</dbReference>
<dbReference type="InterPro" id="IPR013049">
    <property type="entry name" value="Spo11/TopoVI_A_N"/>
</dbReference>
<sequence length="377" mass="43877">MDCSLRTLMDGCHSRAELKQRMLPRSRVVEFSKIKSEEECQRQITNNMRFMRLALKEHGIPIEIRFHNSRNNEVSWKYPEFGSNWKKCSKVPQLLQLLSIVNERLKLKKTSTTVRDIYYGNVELFGNQSTVEQLLQRLESMFQVEKQFFNIVSTQKGLLFAGPKLSIEGQIFHQECQLVPYMNKEEVPISIGAGESCAKVVVLEKDAIFQQLIQCKNLVQNWIVITGKGYPDLLTRQLLHHMGQKLPQEVEFLIYTDSDPYGIDIVTKYMSHATLRNVQCSRIKHKGVLLSQLIARNRPGTHQMLVLLPLSLRDSTFAMNLIRRMMCQDTQIEEKTKRSLRDELQKQLFFQRKGEMNVVNNGDLEQYFSEEALRNTT</sequence>
<comment type="cofactor">
    <cofactor evidence="2">
        <name>Mg(2+)</name>
        <dbReference type="ChEBI" id="CHEBI:18420"/>
    </cofactor>
</comment>
<dbReference type="Proteomes" id="UP000422736">
    <property type="component" value="Chromosome 5"/>
</dbReference>
<evidence type="ECO:0000313" key="14">
    <source>
        <dbReference type="Proteomes" id="UP000422736"/>
    </source>
</evidence>
<proteinExistence type="inferred from homology"/>
<dbReference type="Pfam" id="PF21180">
    <property type="entry name" value="TOP6A-Spo11_Toprim"/>
    <property type="match status" value="1"/>
</dbReference>
<feature type="domain" description="Topoisomerase 6 subunit A/Spo11 TOPRIM" evidence="12">
    <location>
        <begin position="200"/>
        <end position="371"/>
    </location>
</feature>
<dbReference type="InterPro" id="IPR002815">
    <property type="entry name" value="Spo11/TopoVI_A"/>
</dbReference>
<dbReference type="InterPro" id="IPR036078">
    <property type="entry name" value="Spo11/TopoVI_A_sf"/>
</dbReference>
<keyword evidence="5" id="KW-0479">Metal-binding</keyword>
<evidence type="ECO:0000256" key="8">
    <source>
        <dbReference type="ARBA" id="ARBA00023125"/>
    </source>
</evidence>
<reference evidence="13 14" key="2">
    <citation type="submission" date="2019-11" db="EMBL/GenBank/DDBJ databases">
        <authorList>
            <person name="Lu H."/>
        </authorList>
    </citation>
    <scope>NUCLEOTIDE SEQUENCE [LARGE SCALE GENOMIC DNA]</scope>
    <source>
        <strain evidence="13 14">FIM1</strain>
    </source>
</reference>
<dbReference type="InterPro" id="IPR036388">
    <property type="entry name" value="WH-like_DNA-bd_sf"/>
</dbReference>
<organism evidence="13 14">
    <name type="scientific">Kluyveromyces marxianus</name>
    <name type="common">Yeast</name>
    <name type="synonym">Candida kefyr</name>
    <dbReference type="NCBI Taxonomy" id="4911"/>
    <lineage>
        <taxon>Eukaryota</taxon>
        <taxon>Fungi</taxon>
        <taxon>Dikarya</taxon>
        <taxon>Ascomycota</taxon>
        <taxon>Saccharomycotina</taxon>
        <taxon>Saccharomycetes</taxon>
        <taxon>Saccharomycetales</taxon>
        <taxon>Saccharomycetaceae</taxon>
        <taxon>Kluyveromyces</taxon>
    </lineage>
</organism>
<dbReference type="InterPro" id="IPR034136">
    <property type="entry name" value="TOPRIM_Topo6A/Spo11"/>
</dbReference>
<dbReference type="SUPFAM" id="SSF56726">
    <property type="entry name" value="DNA topoisomerase IV, alpha subunit"/>
    <property type="match status" value="1"/>
</dbReference>
<comment type="similarity">
    <text evidence="3 10">Belongs to the TOP6A family.</text>
</comment>
<dbReference type="CDD" id="cd00223">
    <property type="entry name" value="TOPRIM_TopoIIB_SPO"/>
    <property type="match status" value="1"/>
</dbReference>
<evidence type="ECO:0000256" key="1">
    <source>
        <dbReference type="ARBA" id="ARBA00000185"/>
    </source>
</evidence>
<evidence type="ECO:0000256" key="9">
    <source>
        <dbReference type="ARBA" id="ARBA00023235"/>
    </source>
</evidence>
<evidence type="ECO:0000256" key="2">
    <source>
        <dbReference type="ARBA" id="ARBA00001946"/>
    </source>
</evidence>
<dbReference type="Gene3D" id="3.40.1360.10">
    <property type="match status" value="1"/>
</dbReference>
<evidence type="ECO:0000259" key="11">
    <source>
        <dbReference type="Pfam" id="PF04406"/>
    </source>
</evidence>
<evidence type="ECO:0000256" key="4">
    <source>
        <dbReference type="ARBA" id="ARBA00012895"/>
    </source>
</evidence>
<keyword evidence="6" id="KW-0460">Magnesium</keyword>
<gene>
    <name evidence="13" type="primary">SPO11</name>
    <name evidence="13" type="ORF">FIM1_3510</name>
</gene>
<evidence type="ECO:0000256" key="10">
    <source>
        <dbReference type="PROSITE-ProRule" id="PRU01385"/>
    </source>
</evidence>
<evidence type="ECO:0000259" key="12">
    <source>
        <dbReference type="Pfam" id="PF21180"/>
    </source>
</evidence>
<protein>
    <recommendedName>
        <fullName evidence="4">DNA topoisomerase (ATP-hydrolyzing)</fullName>
        <ecNumber evidence="4">5.6.2.2</ecNumber>
    </recommendedName>
</protein>
<reference evidence="13 14" key="1">
    <citation type="submission" date="2016-03" db="EMBL/GenBank/DDBJ databases">
        <title>How can Kluyveromyces marxianus grow so fast - potential evolutionary course in Saccharomyces Complex revealed by comparative genomics.</title>
        <authorList>
            <person name="Mo W."/>
            <person name="Lu W."/>
            <person name="Yang X."/>
            <person name="Qi J."/>
            <person name="Lv H."/>
        </authorList>
    </citation>
    <scope>NUCLEOTIDE SEQUENCE [LARGE SCALE GENOMIC DNA]</scope>
    <source>
        <strain evidence="13 14">FIM1</strain>
    </source>
</reference>
<dbReference type="PANTHER" id="PTHR10848">
    <property type="entry name" value="MEIOTIC RECOMBINATION PROTEIN SPO11"/>
    <property type="match status" value="1"/>
</dbReference>
<dbReference type="Pfam" id="PF04406">
    <property type="entry name" value="TP6A_N"/>
    <property type="match status" value="1"/>
</dbReference>
<keyword evidence="8 10" id="KW-0238">DNA-binding</keyword>
<accession>A0ABX6EXJ2</accession>
<feature type="domain" description="Spo11/DNA topoisomerase VI subunit A N-terminal" evidence="11">
    <location>
        <begin position="90"/>
        <end position="151"/>
    </location>
</feature>
<dbReference type="EMBL" id="CP015058">
    <property type="protein sequence ID" value="QGN16787.1"/>
    <property type="molecule type" value="Genomic_DNA"/>
</dbReference>
<dbReference type="PROSITE" id="PS52041">
    <property type="entry name" value="TOPO_IIB"/>
    <property type="match status" value="1"/>
</dbReference>
<evidence type="ECO:0000256" key="5">
    <source>
        <dbReference type="ARBA" id="ARBA00022723"/>
    </source>
</evidence>
<keyword evidence="9 10" id="KW-0413">Isomerase</keyword>
<evidence type="ECO:0000256" key="7">
    <source>
        <dbReference type="ARBA" id="ARBA00023029"/>
    </source>
</evidence>
<dbReference type="PANTHER" id="PTHR10848:SF0">
    <property type="entry name" value="MEIOTIC RECOMBINATION PROTEIN SPO11"/>
    <property type="match status" value="1"/>
</dbReference>
<comment type="catalytic activity">
    <reaction evidence="1 10">
        <text>ATP-dependent breakage, passage and rejoining of double-stranded DNA.</text>
        <dbReference type="EC" id="5.6.2.2"/>
    </reaction>
</comment>
<name>A0ABX6EXJ2_KLUMA</name>
<keyword evidence="7 10" id="KW-0799">Topoisomerase</keyword>
<evidence type="ECO:0000256" key="6">
    <source>
        <dbReference type="ARBA" id="ARBA00022842"/>
    </source>
</evidence>
<keyword evidence="14" id="KW-1185">Reference proteome</keyword>
<dbReference type="EC" id="5.6.2.2" evidence="4"/>
<dbReference type="PRINTS" id="PR01550">
    <property type="entry name" value="TOP6AFAMILY"/>
</dbReference>
<feature type="active site" description="O-(5'-phospho-DNA)-tyrosine intermediate" evidence="10">
    <location>
        <position position="119"/>
    </location>
</feature>
<evidence type="ECO:0000256" key="3">
    <source>
        <dbReference type="ARBA" id="ARBA00006559"/>
    </source>
</evidence>
<evidence type="ECO:0000313" key="13">
    <source>
        <dbReference type="EMBL" id="QGN16787.1"/>
    </source>
</evidence>